<feature type="region of interest" description="Disordered" evidence="1">
    <location>
        <begin position="73"/>
        <end position="97"/>
    </location>
</feature>
<dbReference type="EMBL" id="JACEIK010001237">
    <property type="protein sequence ID" value="MCD7467505.1"/>
    <property type="molecule type" value="Genomic_DNA"/>
</dbReference>
<comment type="caution">
    <text evidence="2">The sequence shown here is derived from an EMBL/GenBank/DDBJ whole genome shotgun (WGS) entry which is preliminary data.</text>
</comment>
<proteinExistence type="predicted"/>
<sequence length="118" mass="13646">MRGVDNLMKVSSLHYGYEFLYGGDEKIEGRTKLDQGCGKKWKEWEIPILDIVAELSTIDIQIGFSIVSLLEDTTPPRDTRKLPREDDDDTDQEGLGDDIHQISSMLTCQDFTTYWYFF</sequence>
<evidence type="ECO:0000313" key="2">
    <source>
        <dbReference type="EMBL" id="MCD7467505.1"/>
    </source>
</evidence>
<gene>
    <name evidence="2" type="ORF">HAX54_004973</name>
</gene>
<keyword evidence="3" id="KW-1185">Reference proteome</keyword>
<feature type="compositionally biased region" description="Basic and acidic residues" evidence="1">
    <location>
        <begin position="74"/>
        <end position="84"/>
    </location>
</feature>
<protein>
    <submittedName>
        <fullName evidence="2">Uncharacterized protein</fullName>
    </submittedName>
</protein>
<evidence type="ECO:0000313" key="3">
    <source>
        <dbReference type="Proteomes" id="UP000823775"/>
    </source>
</evidence>
<feature type="compositionally biased region" description="Acidic residues" evidence="1">
    <location>
        <begin position="85"/>
        <end position="96"/>
    </location>
</feature>
<organism evidence="2 3">
    <name type="scientific">Datura stramonium</name>
    <name type="common">Jimsonweed</name>
    <name type="synonym">Common thornapple</name>
    <dbReference type="NCBI Taxonomy" id="4076"/>
    <lineage>
        <taxon>Eukaryota</taxon>
        <taxon>Viridiplantae</taxon>
        <taxon>Streptophyta</taxon>
        <taxon>Embryophyta</taxon>
        <taxon>Tracheophyta</taxon>
        <taxon>Spermatophyta</taxon>
        <taxon>Magnoliopsida</taxon>
        <taxon>eudicotyledons</taxon>
        <taxon>Gunneridae</taxon>
        <taxon>Pentapetalae</taxon>
        <taxon>asterids</taxon>
        <taxon>lamiids</taxon>
        <taxon>Solanales</taxon>
        <taxon>Solanaceae</taxon>
        <taxon>Solanoideae</taxon>
        <taxon>Datureae</taxon>
        <taxon>Datura</taxon>
    </lineage>
</organism>
<reference evidence="2 3" key="1">
    <citation type="journal article" date="2021" name="BMC Genomics">
        <title>Datura genome reveals duplications of psychoactive alkaloid biosynthetic genes and high mutation rate following tissue culture.</title>
        <authorList>
            <person name="Rajewski A."/>
            <person name="Carter-House D."/>
            <person name="Stajich J."/>
            <person name="Litt A."/>
        </authorList>
    </citation>
    <scope>NUCLEOTIDE SEQUENCE [LARGE SCALE GENOMIC DNA]</scope>
    <source>
        <strain evidence="2">AR-01</strain>
    </source>
</reference>
<evidence type="ECO:0000256" key="1">
    <source>
        <dbReference type="SAM" id="MobiDB-lite"/>
    </source>
</evidence>
<dbReference type="Proteomes" id="UP000823775">
    <property type="component" value="Unassembled WGS sequence"/>
</dbReference>
<accession>A0ABS8T8Y6</accession>
<name>A0ABS8T8Y6_DATST</name>